<dbReference type="InterPro" id="IPR055210">
    <property type="entry name" value="CtpA/B_N"/>
</dbReference>
<dbReference type="CDD" id="cd07560">
    <property type="entry name" value="Peptidase_S41_CPP"/>
    <property type="match status" value="1"/>
</dbReference>
<dbReference type="InterPro" id="IPR036034">
    <property type="entry name" value="PDZ_sf"/>
</dbReference>
<dbReference type="OrthoDB" id="9812068at2"/>
<dbReference type="InterPro" id="IPR012854">
    <property type="entry name" value="Cu_amine_oxidase-like_N"/>
</dbReference>
<dbReference type="InterPro" id="IPR001478">
    <property type="entry name" value="PDZ"/>
</dbReference>
<dbReference type="GO" id="GO:0030288">
    <property type="term" value="C:outer membrane-bounded periplasmic space"/>
    <property type="evidence" value="ECO:0007669"/>
    <property type="project" value="TreeGrafter"/>
</dbReference>
<dbReference type="EC" id="3.4.21.-" evidence="6"/>
<dbReference type="EMBL" id="QFFZ01000044">
    <property type="protein sequence ID" value="TEB09551.1"/>
    <property type="molecule type" value="Genomic_DNA"/>
</dbReference>
<dbReference type="GO" id="GO:0004175">
    <property type="term" value="F:endopeptidase activity"/>
    <property type="evidence" value="ECO:0007669"/>
    <property type="project" value="TreeGrafter"/>
</dbReference>
<dbReference type="NCBIfam" id="TIGR00225">
    <property type="entry name" value="prc"/>
    <property type="match status" value="1"/>
</dbReference>
<sequence length="493" mass="53206">MLKRALLSLVLGLVLFFSASIVSGFAAENQALDMLDLEEVISDVKLFYIKEPDQDTMVRGAIEGLLESLKDPYTEYLSPEDLKYFKSSVEGDYVGIGVQIQPAGDYPKVVNTIEGTPASAAGIKPGDLVVKVNGRDIAGEPLGKVVGEITGEAGTKVRLTIRREGLKDIDLELVRSNISTPTVTSRVVEGEIGLIRIKIFGESTEDEFQKALDDLISKGVKKLILDLRDNPGGMLESAVDITSDFVEPGQVAVSTVDRSGRREEYLTEGTPAGKDMPIVVLVDEYSASASEALAGALQDYGHATLIGGKTYGKGTVQVVIPLSAGGVLKITTAKYHTPKDRVIDGTGLMPDIQVLTPYLPQAVAQRYLKNADTNIITLEVGKNGSTVNGTEVKSGRVIQQEGASYLPLRLMFEALGYRVDWQQGDGSIKVTGFQKEAIFHPGGGRFTINGHDYPQGAPLLTIDGETYVRDTVFSLFDISQKQEGSKITFEKKP</sequence>
<dbReference type="Pfam" id="PF07833">
    <property type="entry name" value="Cu_amine_oxidN1"/>
    <property type="match status" value="1"/>
</dbReference>
<accession>A0A4Y7RL74</accession>
<evidence type="ECO:0000256" key="1">
    <source>
        <dbReference type="ARBA" id="ARBA00009179"/>
    </source>
</evidence>
<dbReference type="InterPro" id="IPR041489">
    <property type="entry name" value="PDZ_6"/>
</dbReference>
<evidence type="ECO:0000259" key="5">
    <source>
        <dbReference type="PROSITE" id="PS50106"/>
    </source>
</evidence>
<dbReference type="Gene3D" id="3.30.457.10">
    <property type="entry name" value="Copper amine oxidase-like, N-terminal domain"/>
    <property type="match status" value="1"/>
</dbReference>
<dbReference type="SUPFAM" id="SSF55383">
    <property type="entry name" value="Copper amine oxidase, domain N"/>
    <property type="match status" value="1"/>
</dbReference>
<dbReference type="SUPFAM" id="SSF50156">
    <property type="entry name" value="PDZ domain-like"/>
    <property type="match status" value="1"/>
</dbReference>
<reference evidence="6 7" key="1">
    <citation type="journal article" date="2018" name="Environ. Microbiol.">
        <title>Novel energy conservation strategies and behaviour of Pelotomaculum schinkii driving syntrophic propionate catabolism.</title>
        <authorList>
            <person name="Hidalgo-Ahumada C.A.P."/>
            <person name="Nobu M.K."/>
            <person name="Narihiro T."/>
            <person name="Tamaki H."/>
            <person name="Liu W.T."/>
            <person name="Kamagata Y."/>
            <person name="Stams A.J.M."/>
            <person name="Imachi H."/>
            <person name="Sousa D.Z."/>
        </authorList>
    </citation>
    <scope>NUCLEOTIDE SEQUENCE [LARGE SCALE GENOMIC DNA]</scope>
    <source>
        <strain evidence="6 7">MGP</strain>
    </source>
</reference>
<dbReference type="GO" id="GO:0006508">
    <property type="term" value="P:proteolysis"/>
    <property type="evidence" value="ECO:0007669"/>
    <property type="project" value="UniProtKB-KW"/>
</dbReference>
<dbReference type="GO" id="GO:0007165">
    <property type="term" value="P:signal transduction"/>
    <property type="evidence" value="ECO:0007669"/>
    <property type="project" value="TreeGrafter"/>
</dbReference>
<evidence type="ECO:0000256" key="2">
    <source>
        <dbReference type="ARBA" id="ARBA00022670"/>
    </source>
</evidence>
<dbReference type="InterPro" id="IPR005151">
    <property type="entry name" value="Tail-specific_protease"/>
</dbReference>
<keyword evidence="2 6" id="KW-0645">Protease</keyword>
<keyword evidence="4" id="KW-0720">Serine protease</keyword>
<dbReference type="CDD" id="cd06782">
    <property type="entry name" value="cpPDZ_CPP-like"/>
    <property type="match status" value="1"/>
</dbReference>
<dbReference type="InterPro" id="IPR029045">
    <property type="entry name" value="ClpP/crotonase-like_dom_sf"/>
</dbReference>
<dbReference type="PROSITE" id="PS50106">
    <property type="entry name" value="PDZ"/>
    <property type="match status" value="1"/>
</dbReference>
<dbReference type="Gene3D" id="3.90.226.10">
    <property type="entry name" value="2-enoyl-CoA Hydratase, Chain A, domain 1"/>
    <property type="match status" value="1"/>
</dbReference>
<evidence type="ECO:0000313" key="6">
    <source>
        <dbReference type="EMBL" id="TEB09551.1"/>
    </source>
</evidence>
<dbReference type="Gene3D" id="3.30.750.44">
    <property type="match status" value="1"/>
</dbReference>
<dbReference type="Pfam" id="PF17820">
    <property type="entry name" value="PDZ_6"/>
    <property type="match status" value="1"/>
</dbReference>
<name>A0A4Y7RL74_9FIRM</name>
<dbReference type="SMART" id="SM00228">
    <property type="entry name" value="PDZ"/>
    <property type="match status" value="1"/>
</dbReference>
<dbReference type="SUPFAM" id="SSF52096">
    <property type="entry name" value="ClpP/crotonase"/>
    <property type="match status" value="1"/>
</dbReference>
<dbReference type="InterPro" id="IPR036582">
    <property type="entry name" value="Mao_N_sf"/>
</dbReference>
<dbReference type="Gene3D" id="2.30.42.10">
    <property type="match status" value="1"/>
</dbReference>
<protein>
    <submittedName>
        <fullName evidence="6">Putative CtpA-like serine protease</fullName>
        <ecNumber evidence="6">3.4.21.-</ecNumber>
    </submittedName>
</protein>
<dbReference type="Pfam" id="PF22694">
    <property type="entry name" value="CtpB_N-like"/>
    <property type="match status" value="1"/>
</dbReference>
<keyword evidence="7" id="KW-1185">Reference proteome</keyword>
<evidence type="ECO:0000313" key="7">
    <source>
        <dbReference type="Proteomes" id="UP000297597"/>
    </source>
</evidence>
<dbReference type="InterPro" id="IPR004447">
    <property type="entry name" value="Peptidase_S41A"/>
</dbReference>
<dbReference type="Proteomes" id="UP000297597">
    <property type="component" value="Unassembled WGS sequence"/>
</dbReference>
<dbReference type="AlphaFoldDB" id="A0A4Y7RL74"/>
<keyword evidence="3 6" id="KW-0378">Hydrolase</keyword>
<proteinExistence type="inferred from homology"/>
<organism evidence="6 7">
    <name type="scientific">Pelotomaculum propionicicum</name>
    <dbReference type="NCBI Taxonomy" id="258475"/>
    <lineage>
        <taxon>Bacteria</taxon>
        <taxon>Bacillati</taxon>
        <taxon>Bacillota</taxon>
        <taxon>Clostridia</taxon>
        <taxon>Eubacteriales</taxon>
        <taxon>Desulfotomaculaceae</taxon>
        <taxon>Pelotomaculum</taxon>
    </lineage>
</organism>
<dbReference type="RefSeq" id="WP_134214854.1">
    <property type="nucleotide sequence ID" value="NZ_QFFZ01000044.1"/>
</dbReference>
<evidence type="ECO:0000256" key="3">
    <source>
        <dbReference type="ARBA" id="ARBA00022801"/>
    </source>
</evidence>
<evidence type="ECO:0000256" key="4">
    <source>
        <dbReference type="ARBA" id="ARBA00022825"/>
    </source>
</evidence>
<dbReference type="GO" id="GO:0008236">
    <property type="term" value="F:serine-type peptidase activity"/>
    <property type="evidence" value="ECO:0007669"/>
    <property type="project" value="UniProtKB-KW"/>
</dbReference>
<feature type="domain" description="PDZ" evidence="5">
    <location>
        <begin position="81"/>
        <end position="165"/>
    </location>
</feature>
<dbReference type="PANTHER" id="PTHR32060:SF30">
    <property type="entry name" value="CARBOXY-TERMINAL PROCESSING PROTEASE CTPA"/>
    <property type="match status" value="1"/>
</dbReference>
<comment type="caution">
    <text evidence="6">The sequence shown here is derived from an EMBL/GenBank/DDBJ whole genome shotgun (WGS) entry which is preliminary data.</text>
</comment>
<comment type="similarity">
    <text evidence="1">Belongs to the peptidase S41A family.</text>
</comment>
<dbReference type="Pfam" id="PF03572">
    <property type="entry name" value="Peptidase_S41"/>
    <property type="match status" value="1"/>
</dbReference>
<gene>
    <name evidence="6" type="ORF">Pmgp_03046</name>
</gene>
<dbReference type="PANTHER" id="PTHR32060">
    <property type="entry name" value="TAIL-SPECIFIC PROTEASE"/>
    <property type="match status" value="1"/>
</dbReference>
<dbReference type="SMART" id="SM00245">
    <property type="entry name" value="TSPc"/>
    <property type="match status" value="1"/>
</dbReference>